<accession>A0A5N1JKK7</accession>
<sequence length="128" mass="14968">MGTDQPKYIDVTDLEVYKIAFDLSNQVWKLVLEWSPFAKDTIGKQFVRAVDSISANIAEGYGRHGRNDKIRFYFISSGSIKESLDWIRKAQSRNLVDEQQFNHIHSRLSQLPKLINQQIKYTRDHLKI</sequence>
<evidence type="ECO:0000313" key="1">
    <source>
        <dbReference type="EMBL" id="KAA9354623.1"/>
    </source>
</evidence>
<evidence type="ECO:0000313" key="2">
    <source>
        <dbReference type="Proteomes" id="UP000326344"/>
    </source>
</evidence>
<reference evidence="1 2" key="1">
    <citation type="submission" date="2019-09" db="EMBL/GenBank/DDBJ databases">
        <title>Genome Sequence of Larkinella sp MA1.</title>
        <authorList>
            <person name="Srinivasan S."/>
        </authorList>
    </citation>
    <scope>NUCLEOTIDE SEQUENCE [LARGE SCALE GENOMIC DNA]</scope>
    <source>
        <strain evidence="1 2">MA1</strain>
    </source>
</reference>
<dbReference type="InterPro" id="IPR012657">
    <property type="entry name" value="23S_rRNA-intervening_sequence"/>
</dbReference>
<protein>
    <submittedName>
        <fullName evidence="1">Four helix bundle protein</fullName>
    </submittedName>
</protein>
<dbReference type="PANTHER" id="PTHR38471:SF2">
    <property type="entry name" value="FOUR HELIX BUNDLE PROTEIN"/>
    <property type="match status" value="1"/>
</dbReference>
<dbReference type="SUPFAM" id="SSF158446">
    <property type="entry name" value="IVS-encoded protein-like"/>
    <property type="match status" value="1"/>
</dbReference>
<proteinExistence type="predicted"/>
<dbReference type="PANTHER" id="PTHR38471">
    <property type="entry name" value="FOUR HELIX BUNDLE PROTEIN"/>
    <property type="match status" value="1"/>
</dbReference>
<dbReference type="Pfam" id="PF05635">
    <property type="entry name" value="23S_rRNA_IVP"/>
    <property type="match status" value="1"/>
</dbReference>
<dbReference type="NCBIfam" id="TIGR02436">
    <property type="entry name" value="four helix bundle protein"/>
    <property type="match status" value="1"/>
</dbReference>
<dbReference type="RefSeq" id="WP_150875948.1">
    <property type="nucleotide sequence ID" value="NZ_VTWS01000002.1"/>
</dbReference>
<gene>
    <name evidence="1" type="ORF">F0P93_08430</name>
</gene>
<dbReference type="InterPro" id="IPR036583">
    <property type="entry name" value="23S_rRNA_IVS_sf"/>
</dbReference>
<name>A0A5N1JKK7_9BACT</name>
<keyword evidence="2" id="KW-1185">Reference proteome</keyword>
<dbReference type="EMBL" id="VTWS01000002">
    <property type="protein sequence ID" value="KAA9354623.1"/>
    <property type="molecule type" value="Genomic_DNA"/>
</dbReference>
<comment type="caution">
    <text evidence="1">The sequence shown here is derived from an EMBL/GenBank/DDBJ whole genome shotgun (WGS) entry which is preliminary data.</text>
</comment>
<dbReference type="Proteomes" id="UP000326344">
    <property type="component" value="Unassembled WGS sequence"/>
</dbReference>
<dbReference type="Gene3D" id="1.20.1440.60">
    <property type="entry name" value="23S rRNA-intervening sequence"/>
    <property type="match status" value="1"/>
</dbReference>
<dbReference type="AlphaFoldDB" id="A0A5N1JKK7"/>
<organism evidence="1 2">
    <name type="scientific">Larkinella humicola</name>
    <dbReference type="NCBI Taxonomy" id="2607654"/>
    <lineage>
        <taxon>Bacteria</taxon>
        <taxon>Pseudomonadati</taxon>
        <taxon>Bacteroidota</taxon>
        <taxon>Cytophagia</taxon>
        <taxon>Cytophagales</taxon>
        <taxon>Spirosomataceae</taxon>
        <taxon>Larkinella</taxon>
    </lineage>
</organism>